<proteinExistence type="predicted"/>
<dbReference type="AlphaFoldDB" id="S7VSR3"/>
<reference evidence="1 2" key="1">
    <citation type="journal article" date="2013" name="Genome Announc.">
        <title>Draft Genome Sequence of Winogradskyella psychrotolerans RS-3T, Isolated from the Marine Transect of Kongsfjorden, Ny-Alesund, Svalbard, Arctic Ocean.</title>
        <authorList>
            <person name="Kumar Pinnaka A."/>
            <person name="Ara S."/>
            <person name="Singh A."/>
            <person name="Shivaji S."/>
        </authorList>
    </citation>
    <scope>NUCLEOTIDE SEQUENCE [LARGE SCALE GENOMIC DNA]</scope>
    <source>
        <strain evidence="1 2">RS-3</strain>
    </source>
</reference>
<gene>
    <name evidence="1" type="ORF">ADIWIN_1867</name>
</gene>
<evidence type="ECO:0000313" key="1">
    <source>
        <dbReference type="EMBL" id="EPR73086.1"/>
    </source>
</evidence>
<name>S7VSR3_9FLAO</name>
<comment type="caution">
    <text evidence="1">The sequence shown here is derived from an EMBL/GenBank/DDBJ whole genome shotgun (WGS) entry which is preliminary data.</text>
</comment>
<organism evidence="1 2">
    <name type="scientific">Winogradskyella psychrotolerans RS-3</name>
    <dbReference type="NCBI Taxonomy" id="641526"/>
    <lineage>
        <taxon>Bacteria</taxon>
        <taxon>Pseudomonadati</taxon>
        <taxon>Bacteroidota</taxon>
        <taxon>Flavobacteriia</taxon>
        <taxon>Flavobacteriales</taxon>
        <taxon>Flavobacteriaceae</taxon>
        <taxon>Winogradskyella</taxon>
    </lineage>
</organism>
<dbReference type="Proteomes" id="UP000014962">
    <property type="component" value="Unassembled WGS sequence"/>
</dbReference>
<evidence type="ECO:0000313" key="2">
    <source>
        <dbReference type="Proteomes" id="UP000014962"/>
    </source>
</evidence>
<sequence length="51" mass="5849">MFCVYLELNCYKTKSPESLKMFIGLAYQNNSKSSNWVSKLVFNCLNDCGLC</sequence>
<accession>S7VSR3</accession>
<keyword evidence="2" id="KW-1185">Reference proteome</keyword>
<protein>
    <submittedName>
        <fullName evidence="1">Uncharacterized protein</fullName>
    </submittedName>
</protein>
<dbReference type="EMBL" id="ATMR01000095">
    <property type="protein sequence ID" value="EPR73086.1"/>
    <property type="molecule type" value="Genomic_DNA"/>
</dbReference>